<dbReference type="AlphaFoldDB" id="A0A2N4T0P9"/>
<dbReference type="SUPFAM" id="SSF52540">
    <property type="entry name" value="P-loop containing nucleoside triphosphate hydrolases"/>
    <property type="match status" value="1"/>
</dbReference>
<proteinExistence type="inferred from homology"/>
<dbReference type="InterPro" id="IPR003593">
    <property type="entry name" value="AAA+_ATPase"/>
</dbReference>
<dbReference type="Pfam" id="PF00005">
    <property type="entry name" value="ABC_tran"/>
    <property type="match status" value="1"/>
</dbReference>
<protein>
    <recommendedName>
        <fullName evidence="7">ABC transporter domain-containing protein</fullName>
    </recommendedName>
</protein>
<evidence type="ECO:0000313" key="8">
    <source>
        <dbReference type="EMBL" id="PLC11807.1"/>
    </source>
</evidence>
<evidence type="ECO:0000256" key="1">
    <source>
        <dbReference type="ARBA" id="ARBA00004202"/>
    </source>
</evidence>
<accession>A0A2N4T0P9</accession>
<dbReference type="GO" id="GO:0005524">
    <property type="term" value="F:ATP binding"/>
    <property type="evidence" value="ECO:0007669"/>
    <property type="project" value="UniProtKB-KW"/>
</dbReference>
<keyword evidence="4" id="KW-0547">Nucleotide-binding</keyword>
<comment type="caution">
    <text evidence="8">The sequence shown here is derived from an EMBL/GenBank/DDBJ whole genome shotgun (WGS) entry which is preliminary data.</text>
</comment>
<dbReference type="SMART" id="SM00382">
    <property type="entry name" value="AAA"/>
    <property type="match status" value="1"/>
</dbReference>
<keyword evidence="6" id="KW-0046">Antibiotic resistance</keyword>
<name>A0A2N4T0P9_9MICC</name>
<dbReference type="GO" id="GO:0005886">
    <property type="term" value="C:plasma membrane"/>
    <property type="evidence" value="ECO:0007669"/>
    <property type="project" value="UniProtKB-SubCell"/>
</dbReference>
<evidence type="ECO:0000313" key="9">
    <source>
        <dbReference type="Proteomes" id="UP000234632"/>
    </source>
</evidence>
<dbReference type="Gene3D" id="3.40.50.300">
    <property type="entry name" value="P-loop containing nucleotide triphosphate hydrolases"/>
    <property type="match status" value="1"/>
</dbReference>
<dbReference type="Proteomes" id="UP000234632">
    <property type="component" value="Unassembled WGS sequence"/>
</dbReference>
<dbReference type="InterPro" id="IPR003439">
    <property type="entry name" value="ABC_transporter-like_ATP-bd"/>
</dbReference>
<keyword evidence="5" id="KW-0067">ATP-binding</keyword>
<evidence type="ECO:0000256" key="5">
    <source>
        <dbReference type="ARBA" id="ARBA00022840"/>
    </source>
</evidence>
<dbReference type="PROSITE" id="PS00211">
    <property type="entry name" value="ABC_TRANSPORTER_1"/>
    <property type="match status" value="1"/>
</dbReference>
<feature type="domain" description="ABC transporter" evidence="7">
    <location>
        <begin position="5"/>
        <end position="230"/>
    </location>
</feature>
<evidence type="ECO:0000256" key="2">
    <source>
        <dbReference type="ARBA" id="ARBA00005417"/>
    </source>
</evidence>
<comment type="similarity">
    <text evidence="2">Belongs to the ABC transporter superfamily.</text>
</comment>
<dbReference type="PANTHER" id="PTHR42711:SF5">
    <property type="entry name" value="ABC TRANSPORTER ATP-BINDING PROTEIN NATA"/>
    <property type="match status" value="1"/>
</dbReference>
<evidence type="ECO:0000256" key="3">
    <source>
        <dbReference type="ARBA" id="ARBA00022448"/>
    </source>
</evidence>
<evidence type="ECO:0000256" key="4">
    <source>
        <dbReference type="ARBA" id="ARBA00022741"/>
    </source>
</evidence>
<dbReference type="EMBL" id="LOMZ01000001">
    <property type="protein sequence ID" value="PLC11807.1"/>
    <property type="molecule type" value="Genomic_DNA"/>
</dbReference>
<dbReference type="GO" id="GO:0016887">
    <property type="term" value="F:ATP hydrolysis activity"/>
    <property type="evidence" value="ECO:0007669"/>
    <property type="project" value="InterPro"/>
</dbReference>
<evidence type="ECO:0000259" key="7">
    <source>
        <dbReference type="PROSITE" id="PS50893"/>
    </source>
</evidence>
<dbReference type="PANTHER" id="PTHR42711">
    <property type="entry name" value="ABC TRANSPORTER ATP-BINDING PROTEIN"/>
    <property type="match status" value="1"/>
</dbReference>
<comment type="subcellular location">
    <subcellularLocation>
        <location evidence="1">Cell membrane</location>
        <topology evidence="1">Peripheral membrane protein</topology>
    </subcellularLocation>
</comment>
<dbReference type="CDD" id="cd03230">
    <property type="entry name" value="ABC_DR_subfamily_A"/>
    <property type="match status" value="1"/>
</dbReference>
<reference evidence="8 9" key="1">
    <citation type="submission" date="2015-12" db="EMBL/GenBank/DDBJ databases">
        <authorList>
            <person name="Shamseldin A."/>
            <person name="Moawad H."/>
            <person name="Abd El-Rahim W.M."/>
            <person name="Sadowsky M.J."/>
        </authorList>
    </citation>
    <scope>NUCLEOTIDE SEQUENCE [LARGE SCALE GENOMIC DNA]</scope>
    <source>
        <strain evidence="8 9">S43</strain>
    </source>
</reference>
<dbReference type="InterPro" id="IPR027417">
    <property type="entry name" value="P-loop_NTPase"/>
</dbReference>
<dbReference type="InterPro" id="IPR050763">
    <property type="entry name" value="ABC_transporter_ATP-binding"/>
</dbReference>
<dbReference type="InterPro" id="IPR017871">
    <property type="entry name" value="ABC_transporter-like_CS"/>
</dbReference>
<evidence type="ECO:0000256" key="6">
    <source>
        <dbReference type="ARBA" id="ARBA00023251"/>
    </source>
</evidence>
<gene>
    <name evidence="8" type="ORF">AUQ48_05605</name>
</gene>
<keyword evidence="3" id="KW-0813">Transport</keyword>
<sequence length="304" mass="32473">MTGGLTLRGVSKAVGGAAVLTDVGLSVRPGRVHALLGPNGSGKTTTVRALLGLCRTDAGEILFSGGPLERRHEHGPRLAACFDRLGADRGARVCDVVRLYAAARPRSAQLREAVRSHRPIGPLWRRRVAELSFGQRQLLSLCLALATEADLYLLDEPFNGLDVFTKLEVVERIQRLARDGACVLVTSHTLDGFEDVVADVTLLRGGEVLFTGTKEQLLRTAGADELLVRTDDDGHALARLAEAGHRARAAAHGLVVEARTTDEIGHLLSRAGVAVLELRRREPSLQDAFVGLVGARGADGEGDR</sequence>
<organism evidence="8 9">
    <name type="scientific">Kocuria flava</name>
    <dbReference type="NCBI Taxonomy" id="446860"/>
    <lineage>
        <taxon>Bacteria</taxon>
        <taxon>Bacillati</taxon>
        <taxon>Actinomycetota</taxon>
        <taxon>Actinomycetes</taxon>
        <taxon>Micrococcales</taxon>
        <taxon>Micrococcaceae</taxon>
        <taxon>Kocuria</taxon>
    </lineage>
</organism>
<dbReference type="GO" id="GO:0046677">
    <property type="term" value="P:response to antibiotic"/>
    <property type="evidence" value="ECO:0007669"/>
    <property type="project" value="UniProtKB-KW"/>
</dbReference>
<dbReference type="PROSITE" id="PS50893">
    <property type="entry name" value="ABC_TRANSPORTER_2"/>
    <property type="match status" value="1"/>
</dbReference>
<dbReference type="RefSeq" id="WP_180814626.1">
    <property type="nucleotide sequence ID" value="NZ_LOMZ01000001.1"/>
</dbReference>